<dbReference type="SUPFAM" id="SSF52266">
    <property type="entry name" value="SGNH hydrolase"/>
    <property type="match status" value="1"/>
</dbReference>
<evidence type="ECO:0000313" key="4">
    <source>
        <dbReference type="EMBL" id="GAA4510347.1"/>
    </source>
</evidence>
<dbReference type="GO" id="GO:0016787">
    <property type="term" value="F:hydrolase activity"/>
    <property type="evidence" value="ECO:0007669"/>
    <property type="project" value="UniProtKB-KW"/>
</dbReference>
<evidence type="ECO:0000259" key="3">
    <source>
        <dbReference type="Pfam" id="PF13472"/>
    </source>
</evidence>
<keyword evidence="5" id="KW-1185">Reference proteome</keyword>
<proteinExistence type="predicted"/>
<name>A0ABP8QTG7_9ACTN</name>
<keyword evidence="2" id="KW-0732">Signal</keyword>
<dbReference type="CDD" id="cd01830">
    <property type="entry name" value="XynE_like"/>
    <property type="match status" value="1"/>
</dbReference>
<feature type="region of interest" description="Disordered" evidence="1">
    <location>
        <begin position="402"/>
        <end position="429"/>
    </location>
</feature>
<dbReference type="InterPro" id="IPR036514">
    <property type="entry name" value="SGNH_hydro_sf"/>
</dbReference>
<reference evidence="5" key="1">
    <citation type="journal article" date="2019" name="Int. J. Syst. Evol. Microbiol.">
        <title>The Global Catalogue of Microorganisms (GCM) 10K type strain sequencing project: providing services to taxonomists for standard genome sequencing and annotation.</title>
        <authorList>
            <consortium name="The Broad Institute Genomics Platform"/>
            <consortium name="The Broad Institute Genome Sequencing Center for Infectious Disease"/>
            <person name="Wu L."/>
            <person name="Ma J."/>
        </authorList>
    </citation>
    <scope>NUCLEOTIDE SEQUENCE [LARGE SCALE GENOMIC DNA]</scope>
    <source>
        <strain evidence="5">JCM 17933</strain>
    </source>
</reference>
<dbReference type="Gene3D" id="3.40.50.1110">
    <property type="entry name" value="SGNH hydrolase"/>
    <property type="match status" value="1"/>
</dbReference>
<feature type="domain" description="SGNH hydrolase-type esterase" evidence="3">
    <location>
        <begin position="221"/>
        <end position="418"/>
    </location>
</feature>
<gene>
    <name evidence="4" type="ORF">GCM10023191_072870</name>
</gene>
<protein>
    <submittedName>
        <fullName evidence="4">SGNH/GDSL hydrolase family protein</fullName>
    </submittedName>
</protein>
<feature type="signal peptide" evidence="2">
    <location>
        <begin position="1"/>
        <end position="33"/>
    </location>
</feature>
<feature type="chain" id="PRO_5047008111" evidence="2">
    <location>
        <begin position="34"/>
        <end position="429"/>
    </location>
</feature>
<dbReference type="PANTHER" id="PTHR43784">
    <property type="entry name" value="GDSL-LIKE LIPASE/ACYLHYDROLASE, PUTATIVE (AFU_ORTHOLOGUE AFUA_2G00820)-RELATED"/>
    <property type="match status" value="1"/>
</dbReference>
<sequence length="429" mass="45213">MRSPLPVFRHSRRAIALAAIPVLIGIAATSAGAASAAGTKAARAPQAAGWVTTWSGSAMSPTPLASSVQSLNDQTVRDIVYTSAGGDAVRIRVTNAFGDAPLTVRSATVARQLRGAALDPATTHRLTFGGGPSVVVPKGGSVLSDLIRMPVPALSSLAVSLYVPGSVTQATYHQYSQTTNYLAGGDHAADADGVAFTKNVSTWFLLDAVQVRSHARGTIVAVGDSITEVQQQRDDNSRWPNFLARSLAARYGRNAPAVANQGISGNRVLSPSACYGAALVTRLDRDVFSQPGVREAVLLEGINDLGFSQEPDTGCFTPNTDVTPQDLIDAYERIAAAAHAHGVRILIGTLTPAEGYSYWSATAESKRQAVNAWIRGNHVYDGVIDFDALVRYPGHPELLDPRYDSGDHLHPNAAGRQAMADAVEPALTR</sequence>
<dbReference type="Proteomes" id="UP001500503">
    <property type="component" value="Unassembled WGS sequence"/>
</dbReference>
<dbReference type="Pfam" id="PF13472">
    <property type="entry name" value="Lipase_GDSL_2"/>
    <property type="match status" value="1"/>
</dbReference>
<evidence type="ECO:0000256" key="1">
    <source>
        <dbReference type="SAM" id="MobiDB-lite"/>
    </source>
</evidence>
<keyword evidence="4" id="KW-0378">Hydrolase</keyword>
<dbReference type="RefSeq" id="WP_345471721.1">
    <property type="nucleotide sequence ID" value="NZ_BAABHF010000045.1"/>
</dbReference>
<organism evidence="4 5">
    <name type="scientific">Actinoallomurus oryzae</name>
    <dbReference type="NCBI Taxonomy" id="502180"/>
    <lineage>
        <taxon>Bacteria</taxon>
        <taxon>Bacillati</taxon>
        <taxon>Actinomycetota</taxon>
        <taxon>Actinomycetes</taxon>
        <taxon>Streptosporangiales</taxon>
        <taxon>Thermomonosporaceae</taxon>
        <taxon>Actinoallomurus</taxon>
    </lineage>
</organism>
<evidence type="ECO:0000256" key="2">
    <source>
        <dbReference type="SAM" id="SignalP"/>
    </source>
</evidence>
<dbReference type="InterPro" id="IPR053140">
    <property type="entry name" value="GDSL_Rv0518-like"/>
</dbReference>
<dbReference type="EMBL" id="BAABHF010000045">
    <property type="protein sequence ID" value="GAA4510347.1"/>
    <property type="molecule type" value="Genomic_DNA"/>
</dbReference>
<comment type="caution">
    <text evidence="4">The sequence shown here is derived from an EMBL/GenBank/DDBJ whole genome shotgun (WGS) entry which is preliminary data.</text>
</comment>
<accession>A0ABP8QTG7</accession>
<dbReference type="PANTHER" id="PTHR43784:SF2">
    <property type="entry name" value="GDSL-LIKE LIPASE_ACYLHYDROLASE, PUTATIVE (AFU_ORTHOLOGUE AFUA_2G00820)-RELATED"/>
    <property type="match status" value="1"/>
</dbReference>
<dbReference type="InterPro" id="IPR013830">
    <property type="entry name" value="SGNH_hydro"/>
</dbReference>
<evidence type="ECO:0000313" key="5">
    <source>
        <dbReference type="Proteomes" id="UP001500503"/>
    </source>
</evidence>